<protein>
    <recommendedName>
        <fullName evidence="3">Integrase</fullName>
    </recommendedName>
</protein>
<dbReference type="RefSeq" id="WP_302028791.1">
    <property type="nucleotide sequence ID" value="NZ_JAZDCU010000008.1"/>
</dbReference>
<dbReference type="EMBL" id="JAZDQP010000009">
    <property type="protein sequence ID" value="MEE1867609.1"/>
    <property type="molecule type" value="Genomic_DNA"/>
</dbReference>
<evidence type="ECO:0000313" key="1">
    <source>
        <dbReference type="EMBL" id="MEE1867609.1"/>
    </source>
</evidence>
<dbReference type="GO" id="GO:0003677">
    <property type="term" value="F:DNA binding"/>
    <property type="evidence" value="ECO:0007669"/>
    <property type="project" value="InterPro"/>
</dbReference>
<comment type="caution">
    <text evidence="1">The sequence shown here is derived from an EMBL/GenBank/DDBJ whole genome shotgun (WGS) entry which is preliminary data.</text>
</comment>
<name>A0AB35WWA0_9PSED</name>
<dbReference type="InterPro" id="IPR013762">
    <property type="entry name" value="Integrase-like_cat_sf"/>
</dbReference>
<dbReference type="GO" id="GO:0015074">
    <property type="term" value="P:DNA integration"/>
    <property type="evidence" value="ECO:0007669"/>
    <property type="project" value="InterPro"/>
</dbReference>
<accession>A0AB35WWA0</accession>
<sequence>MKTLEMLGLRRTCDWLSPSSQSFRPPSWPPPEDWTVSEDQTGKVLSRWGDALWDISPWAGRRMILDFGDDCINANYKSGRRAKSLDPANARLLRIITTWRMWGIKSCINANSLKAIFHIIRDLISICSENNILASDLPRHPKIQEKIQESLTARKLDVAILELHRLWDNREHIGFFIADLTTIKRLSTTRRTHETEQTAYIPPRIWTYQNERLRECIDDYLLHQEEIENCFNFCLDAYVANAGSLEDAVTKHLPHKPFSFEKHPKNTKSTHIYYGRFDTTAKRFGIFDLISRWISVSPKGMKIKSFSAYFSLVQIVCTIYIANFTLQRRNEAGSLRTDCLIWETDEKLGRIPIICGETTKTEQDSDARWPTSPSVEFAVKASTSIAKLRMRCIAANPATQVKKYDIENPYIFDRASEPWGSNKNLFQSYSTRVHITDYKSLCGRFKLLFDNDKLRITEEDLRIAKMLTPNLNEEFSAGCIWRLSWHQLRRTSAVNMFASGLISNPTLQFLMKHVSRLMPLYYGSGYSKLLLNEEVAAVITSTMYEVLANKLQLAFNKNFVSPYGEEHKDAIFINLITGKDIKSLTAAARRGQVYLRETIVGACTFRGTCLYGGIESVSPCTGGDGNPPCPDALYDRSKAVAIEREIEEINQELPIIASDSPKYKSLLAERQGMENFLNVVKK</sequence>
<gene>
    <name evidence="1" type="ORF">V0R53_14535</name>
</gene>
<dbReference type="Gene3D" id="1.10.443.10">
    <property type="entry name" value="Intergrase catalytic core"/>
    <property type="match status" value="1"/>
</dbReference>
<dbReference type="Proteomes" id="UP001307839">
    <property type="component" value="Unassembled WGS sequence"/>
</dbReference>
<evidence type="ECO:0000313" key="2">
    <source>
        <dbReference type="Proteomes" id="UP001307839"/>
    </source>
</evidence>
<organism evidence="1 2">
    <name type="scientific">Pseudomonas auratipiscis</name>
    <dbReference type="NCBI Taxonomy" id="3115853"/>
    <lineage>
        <taxon>Bacteria</taxon>
        <taxon>Pseudomonadati</taxon>
        <taxon>Pseudomonadota</taxon>
        <taxon>Gammaproteobacteria</taxon>
        <taxon>Pseudomonadales</taxon>
        <taxon>Pseudomonadaceae</taxon>
        <taxon>Pseudomonas</taxon>
    </lineage>
</organism>
<keyword evidence="2" id="KW-1185">Reference proteome</keyword>
<evidence type="ECO:0008006" key="3">
    <source>
        <dbReference type="Google" id="ProtNLM"/>
    </source>
</evidence>
<proteinExistence type="predicted"/>
<dbReference type="AlphaFoldDB" id="A0AB35WWA0"/>
<dbReference type="GO" id="GO:0006310">
    <property type="term" value="P:DNA recombination"/>
    <property type="evidence" value="ECO:0007669"/>
    <property type="project" value="InterPro"/>
</dbReference>
<reference evidence="1 2" key="1">
    <citation type="submission" date="2024-01" db="EMBL/GenBank/DDBJ databases">
        <title>Unpublished Manusciprt.</title>
        <authorList>
            <person name="Duman M."/>
            <person name="Valdes E.G."/>
            <person name="Ajmi N."/>
            <person name="Altun S."/>
            <person name="Saticioglu I.B."/>
        </authorList>
    </citation>
    <scope>NUCLEOTIDE SEQUENCE [LARGE SCALE GENOMIC DNA]</scope>
    <source>
        <strain evidence="1 2">120P</strain>
    </source>
</reference>